<evidence type="ECO:0000256" key="1">
    <source>
        <dbReference type="SAM" id="SignalP"/>
    </source>
</evidence>
<accession>A0ABQ1I6P2</accession>
<dbReference type="InterPro" id="IPR024409">
    <property type="entry name" value="DUF3833"/>
</dbReference>
<dbReference type="Proteomes" id="UP000651977">
    <property type="component" value="Unassembled WGS sequence"/>
</dbReference>
<feature type="signal peptide" evidence="1">
    <location>
        <begin position="1"/>
        <end position="26"/>
    </location>
</feature>
<protein>
    <recommendedName>
        <fullName evidence="4">DUF3833 domain-containing protein</fullName>
    </recommendedName>
</protein>
<proteinExistence type="predicted"/>
<dbReference type="PROSITE" id="PS51257">
    <property type="entry name" value="PROKAR_LIPOPROTEIN"/>
    <property type="match status" value="1"/>
</dbReference>
<evidence type="ECO:0000313" key="3">
    <source>
        <dbReference type="Proteomes" id="UP000651977"/>
    </source>
</evidence>
<comment type="caution">
    <text evidence="2">The sequence shown here is derived from an EMBL/GenBank/DDBJ whole genome shotgun (WGS) entry which is preliminary data.</text>
</comment>
<name>A0ABQ1I6P2_9ALTE</name>
<dbReference type="Pfam" id="PF12915">
    <property type="entry name" value="DUF3833"/>
    <property type="match status" value="1"/>
</dbReference>
<keyword evidence="1" id="KW-0732">Signal</keyword>
<reference evidence="3" key="1">
    <citation type="journal article" date="2019" name="Int. J. Syst. Evol. Microbiol.">
        <title>The Global Catalogue of Microorganisms (GCM) 10K type strain sequencing project: providing services to taxonomists for standard genome sequencing and annotation.</title>
        <authorList>
            <consortium name="The Broad Institute Genomics Platform"/>
            <consortium name="The Broad Institute Genome Sequencing Center for Infectious Disease"/>
            <person name="Wu L."/>
            <person name="Ma J."/>
        </authorList>
    </citation>
    <scope>NUCLEOTIDE SEQUENCE [LARGE SCALE GENOMIC DNA]</scope>
    <source>
        <strain evidence="3">CGMCC 1.10131</strain>
    </source>
</reference>
<sequence length="182" mass="20279">MTPVLVRYRALVLLLGLLSLTACSSADVQRYANNQPRLLLSEFFAGELSAHGIVKNRSGELIRYFNASIKASWDEAGNGQLDERFVFDDGEQQRRVWQLVKQADGSYLASANDVATPAPIRLAGNAMFMDYVLSLQYRGKPLDVVVEDKMYLVNPTTLINESRLTKFGFTVGSVSLVITKQR</sequence>
<evidence type="ECO:0000313" key="2">
    <source>
        <dbReference type="EMBL" id="GGB18570.1"/>
    </source>
</evidence>
<keyword evidence="3" id="KW-1185">Reference proteome</keyword>
<evidence type="ECO:0008006" key="4">
    <source>
        <dbReference type="Google" id="ProtNLM"/>
    </source>
</evidence>
<dbReference type="RefSeq" id="WP_055733346.1">
    <property type="nucleotide sequence ID" value="NZ_BMDY01000027.1"/>
</dbReference>
<feature type="chain" id="PRO_5045594750" description="DUF3833 domain-containing protein" evidence="1">
    <location>
        <begin position="27"/>
        <end position="182"/>
    </location>
</feature>
<dbReference type="EMBL" id="BMDY01000027">
    <property type="protein sequence ID" value="GGB18570.1"/>
    <property type="molecule type" value="Genomic_DNA"/>
</dbReference>
<gene>
    <name evidence="2" type="ORF">GCM10007414_34960</name>
</gene>
<organism evidence="2 3">
    <name type="scientific">Agarivorans gilvus</name>
    <dbReference type="NCBI Taxonomy" id="680279"/>
    <lineage>
        <taxon>Bacteria</taxon>
        <taxon>Pseudomonadati</taxon>
        <taxon>Pseudomonadota</taxon>
        <taxon>Gammaproteobacteria</taxon>
        <taxon>Alteromonadales</taxon>
        <taxon>Alteromonadaceae</taxon>
        <taxon>Agarivorans</taxon>
    </lineage>
</organism>